<evidence type="ECO:0000256" key="4">
    <source>
        <dbReference type="ARBA" id="ARBA00022692"/>
    </source>
</evidence>
<organism evidence="14 15">
    <name type="scientific">Rhodococcoides trifolii</name>
    <dbReference type="NCBI Taxonomy" id="908250"/>
    <lineage>
        <taxon>Bacteria</taxon>
        <taxon>Bacillati</taxon>
        <taxon>Actinomycetota</taxon>
        <taxon>Actinomycetes</taxon>
        <taxon>Mycobacteriales</taxon>
        <taxon>Nocardiaceae</taxon>
        <taxon>Rhodococcoides</taxon>
    </lineage>
</organism>
<dbReference type="SMART" id="SM00382">
    <property type="entry name" value="AAA"/>
    <property type="match status" value="1"/>
</dbReference>
<keyword evidence="7 11" id="KW-1133">Transmembrane helix</keyword>
<evidence type="ECO:0000256" key="8">
    <source>
        <dbReference type="ARBA" id="ARBA00023136"/>
    </source>
</evidence>
<feature type="transmembrane region" description="Helical" evidence="11">
    <location>
        <begin position="170"/>
        <end position="190"/>
    </location>
</feature>
<keyword evidence="4 11" id="KW-0812">Transmembrane</keyword>
<dbReference type="FunFam" id="3.40.50.300:FF:000299">
    <property type="entry name" value="ABC transporter ATP-binding protein/permease"/>
    <property type="match status" value="1"/>
</dbReference>
<dbReference type="EMBL" id="BMCU01000004">
    <property type="protein sequence ID" value="GGG18217.1"/>
    <property type="molecule type" value="Genomic_DNA"/>
</dbReference>
<keyword evidence="2" id="KW-0813">Transport</keyword>
<dbReference type="Pfam" id="PF00005">
    <property type="entry name" value="ABC_tran"/>
    <property type="match status" value="1"/>
</dbReference>
<feature type="region of interest" description="Disordered" evidence="10">
    <location>
        <begin position="1"/>
        <end position="21"/>
    </location>
</feature>
<dbReference type="SUPFAM" id="SSF90123">
    <property type="entry name" value="ABC transporter transmembrane region"/>
    <property type="match status" value="1"/>
</dbReference>
<evidence type="ECO:0000256" key="5">
    <source>
        <dbReference type="ARBA" id="ARBA00022741"/>
    </source>
</evidence>
<keyword evidence="6 14" id="KW-0067">ATP-binding</keyword>
<keyword evidence="5" id="KW-0547">Nucleotide-binding</keyword>
<accession>A0A917LF37</accession>
<dbReference type="InterPro" id="IPR011527">
    <property type="entry name" value="ABC1_TM_dom"/>
</dbReference>
<keyword evidence="15" id="KW-1185">Reference proteome</keyword>
<comment type="caution">
    <text evidence="14">The sequence shown here is derived from an EMBL/GenBank/DDBJ whole genome shotgun (WGS) entry which is preliminary data.</text>
</comment>
<dbReference type="GO" id="GO:0015421">
    <property type="term" value="F:ABC-type oligopeptide transporter activity"/>
    <property type="evidence" value="ECO:0007669"/>
    <property type="project" value="TreeGrafter"/>
</dbReference>
<gene>
    <name evidence="14" type="ORF">GCM10007304_35290</name>
</gene>
<dbReference type="InterPro" id="IPR003593">
    <property type="entry name" value="AAA+_ATPase"/>
</dbReference>
<evidence type="ECO:0000256" key="10">
    <source>
        <dbReference type="SAM" id="MobiDB-lite"/>
    </source>
</evidence>
<sequence>MADSDTTGLLPARDWRGDADESTEDSVSVNMALAKNSRTLLASLLRPYKKRALLAMLIILVDNAANVAGPLFVAYALDRGVGSAQLGNWGPLVIAAGGYIGAGALGAVTTYFFLTVSGKLSQDVLFDLRRRVFRHAQGLSISFHERYTSGRVISRLTSDIESIQALLETALNDALTAVLSVATIAVILVYLDVPLALVVLAGFVPLVYLTRWAGRQQRRGYRKTRTAIARVVVHFVESMGSIRAVQAFRREGRNNSILAEEDGAYSDANASAFRGMAGFSGAIRLVGNITTVIVLVFGSWRIVNGHIEIGVLAAYLLYLRRFYGPLDELAQVFNAYQSAAAALEKLSGVLNEEPAVREPQHPVVPSTRAGHVMFDDVTFGYGQVPVLPRFTLDVPPGQVVALVGATGAGKSTLAKLLARFYDPKSGAVSLDGVDLTSIADTDLRERVVMVTQEAYLFGGSLADNIRLGRPDASDEEVRAAASAVGLDEFTATLPDGLDTDVRKRGGRLSAGQRQLVAFARVFLASPSVVILDEATSSLDVPSERAVQRALETVLRGRTALIIAHRLSTVSIADRVLVMDQGRIVEDGTPDELVEQGGRFADLHEGWRESLV</sequence>
<dbReference type="PANTHER" id="PTHR43394:SF1">
    <property type="entry name" value="ATP-BINDING CASSETTE SUB-FAMILY B MEMBER 10, MITOCHONDRIAL"/>
    <property type="match status" value="1"/>
</dbReference>
<evidence type="ECO:0000256" key="2">
    <source>
        <dbReference type="ARBA" id="ARBA00022448"/>
    </source>
</evidence>
<feature type="domain" description="ABC transporter" evidence="12">
    <location>
        <begin position="372"/>
        <end position="605"/>
    </location>
</feature>
<dbReference type="RefSeq" id="WP_188546218.1">
    <property type="nucleotide sequence ID" value="NZ_BMCU01000004.1"/>
</dbReference>
<comment type="subcellular location">
    <subcellularLocation>
        <location evidence="1">Cell membrane</location>
        <topology evidence="1">Multi-pass membrane protein</topology>
    </subcellularLocation>
</comment>
<keyword evidence="3" id="KW-1003">Cell membrane</keyword>
<feature type="domain" description="ABC transmembrane type-1" evidence="13">
    <location>
        <begin position="53"/>
        <end position="338"/>
    </location>
</feature>
<dbReference type="Pfam" id="PF00664">
    <property type="entry name" value="ABC_membrane"/>
    <property type="match status" value="1"/>
</dbReference>
<dbReference type="GO" id="GO:0016887">
    <property type="term" value="F:ATP hydrolysis activity"/>
    <property type="evidence" value="ECO:0007669"/>
    <property type="project" value="InterPro"/>
</dbReference>
<dbReference type="AlphaFoldDB" id="A0A917LF37"/>
<feature type="transmembrane region" description="Helical" evidence="11">
    <location>
        <begin position="196"/>
        <end position="214"/>
    </location>
</feature>
<dbReference type="PROSITE" id="PS50929">
    <property type="entry name" value="ABC_TM1F"/>
    <property type="match status" value="1"/>
</dbReference>
<evidence type="ECO:0000256" key="6">
    <source>
        <dbReference type="ARBA" id="ARBA00022840"/>
    </source>
</evidence>
<dbReference type="GO" id="GO:0005886">
    <property type="term" value="C:plasma membrane"/>
    <property type="evidence" value="ECO:0007669"/>
    <property type="project" value="UniProtKB-SubCell"/>
</dbReference>
<evidence type="ECO:0000259" key="12">
    <source>
        <dbReference type="PROSITE" id="PS50893"/>
    </source>
</evidence>
<dbReference type="SUPFAM" id="SSF52540">
    <property type="entry name" value="P-loop containing nucleoside triphosphate hydrolases"/>
    <property type="match status" value="1"/>
</dbReference>
<dbReference type="PANTHER" id="PTHR43394">
    <property type="entry name" value="ATP-DEPENDENT PERMEASE MDL1, MITOCHONDRIAL"/>
    <property type="match status" value="1"/>
</dbReference>
<evidence type="ECO:0000313" key="15">
    <source>
        <dbReference type="Proteomes" id="UP000654257"/>
    </source>
</evidence>
<dbReference type="PROSITE" id="PS50893">
    <property type="entry name" value="ABC_TRANSPORTER_2"/>
    <property type="match status" value="1"/>
</dbReference>
<proteinExistence type="inferred from homology"/>
<dbReference type="InterPro" id="IPR003439">
    <property type="entry name" value="ABC_transporter-like_ATP-bd"/>
</dbReference>
<dbReference type="InterPro" id="IPR039421">
    <property type="entry name" value="Type_1_exporter"/>
</dbReference>
<reference evidence="14" key="2">
    <citation type="submission" date="2020-09" db="EMBL/GenBank/DDBJ databases">
        <authorList>
            <person name="Sun Q."/>
            <person name="Sedlacek I."/>
        </authorList>
    </citation>
    <scope>NUCLEOTIDE SEQUENCE</scope>
    <source>
        <strain evidence="14">CCM 7905</strain>
    </source>
</reference>
<evidence type="ECO:0000256" key="3">
    <source>
        <dbReference type="ARBA" id="ARBA00022475"/>
    </source>
</evidence>
<feature type="transmembrane region" description="Helical" evidence="11">
    <location>
        <begin position="282"/>
        <end position="303"/>
    </location>
</feature>
<protein>
    <submittedName>
        <fullName evidence="14">ABC transporter ATP-binding protein</fullName>
    </submittedName>
</protein>
<evidence type="ECO:0000256" key="9">
    <source>
        <dbReference type="ARBA" id="ARBA00061644"/>
    </source>
</evidence>
<dbReference type="InterPro" id="IPR027417">
    <property type="entry name" value="P-loop_NTPase"/>
</dbReference>
<dbReference type="Proteomes" id="UP000654257">
    <property type="component" value="Unassembled WGS sequence"/>
</dbReference>
<evidence type="ECO:0000259" key="13">
    <source>
        <dbReference type="PROSITE" id="PS50929"/>
    </source>
</evidence>
<evidence type="ECO:0000256" key="1">
    <source>
        <dbReference type="ARBA" id="ARBA00004651"/>
    </source>
</evidence>
<dbReference type="CDD" id="cd18546">
    <property type="entry name" value="ABC_6TM_Rv0194_D2_like"/>
    <property type="match status" value="1"/>
</dbReference>
<reference evidence="14" key="1">
    <citation type="journal article" date="2014" name="Int. J. Syst. Evol. Microbiol.">
        <title>Complete genome sequence of Corynebacterium casei LMG S-19264T (=DSM 44701T), isolated from a smear-ripened cheese.</title>
        <authorList>
            <consortium name="US DOE Joint Genome Institute (JGI-PGF)"/>
            <person name="Walter F."/>
            <person name="Albersmeier A."/>
            <person name="Kalinowski J."/>
            <person name="Ruckert C."/>
        </authorList>
    </citation>
    <scope>NUCLEOTIDE SEQUENCE</scope>
    <source>
        <strain evidence="14">CCM 7905</strain>
    </source>
</reference>
<evidence type="ECO:0000256" key="7">
    <source>
        <dbReference type="ARBA" id="ARBA00022989"/>
    </source>
</evidence>
<dbReference type="GO" id="GO:0005524">
    <property type="term" value="F:ATP binding"/>
    <property type="evidence" value="ECO:0007669"/>
    <property type="project" value="UniProtKB-KW"/>
</dbReference>
<dbReference type="PROSITE" id="PS00211">
    <property type="entry name" value="ABC_TRANSPORTER_1"/>
    <property type="match status" value="1"/>
</dbReference>
<keyword evidence="8 11" id="KW-0472">Membrane</keyword>
<dbReference type="InterPro" id="IPR017871">
    <property type="entry name" value="ABC_transporter-like_CS"/>
</dbReference>
<name>A0A917LF37_9NOCA</name>
<comment type="similarity">
    <text evidence="9">Belongs to the ABC transporter superfamily. Lipid exporter (TC 3.A.1.106) family.</text>
</comment>
<dbReference type="Gene3D" id="3.40.50.300">
    <property type="entry name" value="P-loop containing nucleotide triphosphate hydrolases"/>
    <property type="match status" value="1"/>
</dbReference>
<dbReference type="Gene3D" id="1.20.1560.10">
    <property type="entry name" value="ABC transporter type 1, transmembrane domain"/>
    <property type="match status" value="1"/>
</dbReference>
<evidence type="ECO:0000256" key="11">
    <source>
        <dbReference type="SAM" id="Phobius"/>
    </source>
</evidence>
<feature type="transmembrane region" description="Helical" evidence="11">
    <location>
        <begin position="53"/>
        <end position="77"/>
    </location>
</feature>
<feature type="transmembrane region" description="Helical" evidence="11">
    <location>
        <begin position="89"/>
        <end position="114"/>
    </location>
</feature>
<evidence type="ECO:0000313" key="14">
    <source>
        <dbReference type="EMBL" id="GGG18217.1"/>
    </source>
</evidence>
<dbReference type="InterPro" id="IPR036640">
    <property type="entry name" value="ABC1_TM_sf"/>
</dbReference>